<dbReference type="GO" id="GO:1904828">
    <property type="term" value="P:positive regulation of hydrogen sulfide biosynthetic process"/>
    <property type="evidence" value="ECO:0007669"/>
    <property type="project" value="EnsemblFungi"/>
</dbReference>
<dbReference type="OrthoDB" id="63267at2759"/>
<dbReference type="Gene3D" id="3.30.200.20">
    <property type="entry name" value="Phosphorylase Kinase, domain 1"/>
    <property type="match status" value="1"/>
</dbReference>
<dbReference type="InterPro" id="IPR017892">
    <property type="entry name" value="Pkinase_C"/>
</dbReference>
<proteinExistence type="predicted"/>
<comment type="catalytic activity">
    <reaction evidence="9">
        <text>L-seryl-[protein] + ATP = O-phospho-L-seryl-[protein] + ADP + H(+)</text>
        <dbReference type="Rhea" id="RHEA:17989"/>
        <dbReference type="Rhea" id="RHEA-COMP:9863"/>
        <dbReference type="Rhea" id="RHEA-COMP:11604"/>
        <dbReference type="ChEBI" id="CHEBI:15378"/>
        <dbReference type="ChEBI" id="CHEBI:29999"/>
        <dbReference type="ChEBI" id="CHEBI:30616"/>
        <dbReference type="ChEBI" id="CHEBI:83421"/>
        <dbReference type="ChEBI" id="CHEBI:456216"/>
        <dbReference type="EC" id="2.7.11.1"/>
    </reaction>
</comment>
<dbReference type="GO" id="GO:0034599">
    <property type="term" value="P:cellular response to oxidative stress"/>
    <property type="evidence" value="ECO:0007669"/>
    <property type="project" value="EnsemblFungi"/>
</dbReference>
<dbReference type="AlphaFoldDB" id="A0A084GB21"/>
<dbReference type="FunFam" id="3.30.200.20:FF:000116">
    <property type="entry name" value="Non-specific serine/threonine protein kinase"/>
    <property type="match status" value="1"/>
</dbReference>
<dbReference type="PROSITE" id="PS00107">
    <property type="entry name" value="PROTEIN_KINASE_ATP"/>
    <property type="match status" value="1"/>
</dbReference>
<protein>
    <recommendedName>
        <fullName evidence="1">non-specific serine/threonine protein kinase</fullName>
        <ecNumber evidence="1">2.7.11.1</ecNumber>
    </recommendedName>
</protein>
<dbReference type="GO" id="GO:0106310">
    <property type="term" value="F:protein serine kinase activity"/>
    <property type="evidence" value="ECO:0007669"/>
    <property type="project" value="RHEA"/>
</dbReference>
<dbReference type="InterPro" id="IPR011009">
    <property type="entry name" value="Kinase-like_dom_sf"/>
</dbReference>
<dbReference type="VEuPathDB" id="FungiDB:SAPIO_CDS3554"/>
<dbReference type="FunFam" id="1.10.510.10:FF:000008">
    <property type="entry name" value="Non-specific serine/threonine protein kinase"/>
    <property type="match status" value="1"/>
</dbReference>
<keyword evidence="4" id="KW-0808">Transferase</keyword>
<dbReference type="GO" id="GO:0090153">
    <property type="term" value="P:regulation of sphingolipid biosynthetic process"/>
    <property type="evidence" value="ECO:0007669"/>
    <property type="project" value="EnsemblFungi"/>
</dbReference>
<dbReference type="EC" id="2.7.11.1" evidence="1"/>
<feature type="compositionally biased region" description="Low complexity" evidence="11">
    <location>
        <begin position="215"/>
        <end position="228"/>
    </location>
</feature>
<dbReference type="RefSeq" id="XP_016644332.1">
    <property type="nucleotide sequence ID" value="XM_016786326.1"/>
</dbReference>
<dbReference type="GO" id="GO:0045945">
    <property type="term" value="P:positive regulation of transcription by RNA polymerase III"/>
    <property type="evidence" value="ECO:0007669"/>
    <property type="project" value="EnsemblFungi"/>
</dbReference>
<evidence type="ECO:0000256" key="3">
    <source>
        <dbReference type="ARBA" id="ARBA00022553"/>
    </source>
</evidence>
<keyword evidence="6" id="KW-0418">Kinase</keyword>
<evidence type="ECO:0000256" key="9">
    <source>
        <dbReference type="ARBA" id="ARBA00048679"/>
    </source>
</evidence>
<dbReference type="CDD" id="cd05586">
    <property type="entry name" value="STKc_Sck1_like"/>
    <property type="match status" value="1"/>
</dbReference>
<dbReference type="InterPro" id="IPR000961">
    <property type="entry name" value="AGC-kinase_C"/>
</dbReference>
<evidence type="ECO:0000256" key="10">
    <source>
        <dbReference type="PROSITE-ProRule" id="PRU10141"/>
    </source>
</evidence>
<feature type="binding site" evidence="10">
    <location>
        <position position="535"/>
    </location>
    <ligand>
        <name>ATP</name>
        <dbReference type="ChEBI" id="CHEBI:30616"/>
    </ligand>
</feature>
<reference evidence="15 16" key="1">
    <citation type="journal article" date="2014" name="Genome Announc.">
        <title>Draft genome sequence of the pathogenic fungus Scedosporium apiospermum.</title>
        <authorList>
            <person name="Vandeputte P."/>
            <person name="Ghamrawi S."/>
            <person name="Rechenmann M."/>
            <person name="Iltis A."/>
            <person name="Giraud S."/>
            <person name="Fleury M."/>
            <person name="Thornton C."/>
            <person name="Delhaes L."/>
            <person name="Meyer W."/>
            <person name="Papon N."/>
            <person name="Bouchara J.P."/>
        </authorList>
    </citation>
    <scope>NUCLEOTIDE SEQUENCE [LARGE SCALE GENOMIC DNA]</scope>
    <source>
        <strain evidence="15 16">IHEM 14462</strain>
    </source>
</reference>
<feature type="compositionally biased region" description="Polar residues" evidence="11">
    <location>
        <begin position="174"/>
        <end position="186"/>
    </location>
</feature>
<dbReference type="PROSITE" id="PS00108">
    <property type="entry name" value="PROTEIN_KINASE_ST"/>
    <property type="match status" value="1"/>
</dbReference>
<evidence type="ECO:0000256" key="5">
    <source>
        <dbReference type="ARBA" id="ARBA00022741"/>
    </source>
</evidence>
<feature type="domain" description="Protein kinase" evidence="13">
    <location>
        <begin position="506"/>
        <end position="767"/>
    </location>
</feature>
<dbReference type="Pfam" id="PF00069">
    <property type="entry name" value="Pkinase"/>
    <property type="match status" value="1"/>
</dbReference>
<evidence type="ECO:0000313" key="15">
    <source>
        <dbReference type="EMBL" id="KEZ44533.1"/>
    </source>
</evidence>
<dbReference type="GO" id="GO:0005634">
    <property type="term" value="C:nucleus"/>
    <property type="evidence" value="ECO:0007669"/>
    <property type="project" value="EnsemblFungi"/>
</dbReference>
<dbReference type="GO" id="GO:0005524">
    <property type="term" value="F:ATP binding"/>
    <property type="evidence" value="ECO:0007669"/>
    <property type="project" value="UniProtKB-UniRule"/>
</dbReference>
<evidence type="ECO:0000259" key="12">
    <source>
        <dbReference type="PROSITE" id="PS50004"/>
    </source>
</evidence>
<dbReference type="KEGG" id="sapo:SAPIO_CDS3554"/>
<feature type="compositionally biased region" description="Low complexity" evidence="11">
    <location>
        <begin position="77"/>
        <end position="89"/>
    </location>
</feature>
<dbReference type="Pfam" id="PF00433">
    <property type="entry name" value="Pkinase_C"/>
    <property type="match status" value="1"/>
</dbReference>
<dbReference type="InterPro" id="IPR008271">
    <property type="entry name" value="Ser/Thr_kinase_AS"/>
</dbReference>
<evidence type="ECO:0000256" key="11">
    <source>
        <dbReference type="SAM" id="MobiDB-lite"/>
    </source>
</evidence>
<keyword evidence="7 10" id="KW-0067">ATP-binding</keyword>
<evidence type="ECO:0000256" key="7">
    <source>
        <dbReference type="ARBA" id="ARBA00022840"/>
    </source>
</evidence>
<feature type="compositionally biased region" description="Acidic residues" evidence="11">
    <location>
        <begin position="14"/>
        <end position="23"/>
    </location>
</feature>
<dbReference type="InterPro" id="IPR000008">
    <property type="entry name" value="C2_dom"/>
</dbReference>
<accession>A0A084GB21</accession>
<dbReference type="GO" id="GO:0032880">
    <property type="term" value="P:regulation of protein localization"/>
    <property type="evidence" value="ECO:0007669"/>
    <property type="project" value="EnsemblFungi"/>
</dbReference>
<evidence type="ECO:0000313" key="16">
    <source>
        <dbReference type="Proteomes" id="UP000028545"/>
    </source>
</evidence>
<dbReference type="SUPFAM" id="SSF56112">
    <property type="entry name" value="Protein kinase-like (PK-like)"/>
    <property type="match status" value="1"/>
</dbReference>
<evidence type="ECO:0000256" key="4">
    <source>
        <dbReference type="ARBA" id="ARBA00022679"/>
    </source>
</evidence>
<dbReference type="InterPro" id="IPR035892">
    <property type="entry name" value="C2_domain_sf"/>
</dbReference>
<dbReference type="GO" id="GO:0004674">
    <property type="term" value="F:protein serine/threonine kinase activity"/>
    <property type="evidence" value="ECO:0007669"/>
    <property type="project" value="UniProtKB-KW"/>
</dbReference>
<dbReference type="GO" id="GO:0000329">
    <property type="term" value="C:fungal-type vacuole membrane"/>
    <property type="evidence" value="ECO:0007669"/>
    <property type="project" value="EnsemblFungi"/>
</dbReference>
<dbReference type="GO" id="GO:0060963">
    <property type="term" value="P:positive regulation of ribosomal protein gene transcription by RNA polymerase II"/>
    <property type="evidence" value="ECO:0007669"/>
    <property type="project" value="EnsemblFungi"/>
</dbReference>
<dbReference type="GeneID" id="27722626"/>
<dbReference type="Gene3D" id="1.10.510.10">
    <property type="entry name" value="Transferase(Phosphotransferase) domain 1"/>
    <property type="match status" value="1"/>
</dbReference>
<dbReference type="SUPFAM" id="SSF49562">
    <property type="entry name" value="C2 domain (Calcium/lipid-binding domain, CaLB)"/>
    <property type="match status" value="1"/>
</dbReference>
<dbReference type="EMBL" id="JOWA01000088">
    <property type="protein sequence ID" value="KEZ44533.1"/>
    <property type="molecule type" value="Genomic_DNA"/>
</dbReference>
<dbReference type="Gene3D" id="2.60.40.150">
    <property type="entry name" value="C2 domain"/>
    <property type="match status" value="1"/>
</dbReference>
<dbReference type="Proteomes" id="UP000028545">
    <property type="component" value="Unassembled WGS sequence"/>
</dbReference>
<feature type="compositionally biased region" description="Polar residues" evidence="11">
    <location>
        <begin position="271"/>
        <end position="288"/>
    </location>
</feature>
<dbReference type="InterPro" id="IPR017441">
    <property type="entry name" value="Protein_kinase_ATP_BS"/>
</dbReference>
<organism evidence="15 16">
    <name type="scientific">Pseudallescheria apiosperma</name>
    <name type="common">Scedosporium apiospermum</name>
    <dbReference type="NCBI Taxonomy" id="563466"/>
    <lineage>
        <taxon>Eukaryota</taxon>
        <taxon>Fungi</taxon>
        <taxon>Dikarya</taxon>
        <taxon>Ascomycota</taxon>
        <taxon>Pezizomycotina</taxon>
        <taxon>Sordariomycetes</taxon>
        <taxon>Hypocreomycetidae</taxon>
        <taxon>Microascales</taxon>
        <taxon>Microascaceae</taxon>
        <taxon>Scedosporium</taxon>
    </lineage>
</organism>
<keyword evidence="2" id="KW-0723">Serine/threonine-protein kinase</keyword>
<evidence type="ECO:0000259" key="14">
    <source>
        <dbReference type="PROSITE" id="PS51285"/>
    </source>
</evidence>
<dbReference type="GO" id="GO:0047484">
    <property type="term" value="P:regulation of response to osmotic stress"/>
    <property type="evidence" value="ECO:0007669"/>
    <property type="project" value="EnsemblFungi"/>
</dbReference>
<feature type="domain" description="AGC-kinase C-terminal" evidence="14">
    <location>
        <begin position="768"/>
        <end position="851"/>
    </location>
</feature>
<gene>
    <name evidence="15" type="ORF">SAPIO_CDS3554</name>
</gene>
<evidence type="ECO:0000259" key="13">
    <source>
        <dbReference type="PROSITE" id="PS50011"/>
    </source>
</evidence>
<dbReference type="PROSITE" id="PS51285">
    <property type="entry name" value="AGC_KINASE_CTER"/>
    <property type="match status" value="1"/>
</dbReference>
<evidence type="ECO:0000256" key="6">
    <source>
        <dbReference type="ARBA" id="ARBA00022777"/>
    </source>
</evidence>
<dbReference type="SMART" id="SM00133">
    <property type="entry name" value="S_TK_X"/>
    <property type="match status" value="1"/>
</dbReference>
<dbReference type="InterPro" id="IPR000719">
    <property type="entry name" value="Prot_kinase_dom"/>
</dbReference>
<sequence length="908" mass="99185">MDKINETSRTVAATDEDGGEQLGDETPRSGIATPRPDLHDKRLPGIATNYGQVGPASSIQVVPQSTICGNAESVLQADASAASDSCQSQFESSGPQARLATEAPALLNDESGISSSQSQGAPSQPHPPPSPPTSQRSSCGPFDSGAAADVGSLKPAPSAARRFLVSHTGPDGPTSPSAQTYPSNNAAPLTSVVTALAVAPSYPSHPSHNDHARATTLPTTQPSPSTSSPQPPQTAPPTPIHSRTSSAKSGLRAWFSSFDSVKLLTKAFKSGPTTPTRALSAAQPTQADYKNGSGGLDVSRSQTPRISPGPQAPAAKGKLTIKITEARGIKKSRDPYVVAVFQRSELISGGPRPDENNEDTPPVPAFVAMGGLPIQRQGSDSGRPPMAIPMRSRQSSNTSVTDYTAFRNRNSRRSFANPKWDAEAVFDVVDSDLLVDISVYDHGTTGEVFLGHVDFQASLDPEKPVSGWFQLQGHADTDAEHTPTGEVYVEASYQRSERKHLGPADFQILRLIGRGTFGQVYQVRKKDTERIYAMKVLSKKVIVQKKEVAHTVGERNILVRTAMADSPFIVGLKFSFQTPSDLYLVTDYMSGGELFWHLQKEGRFDEKRAKFYIAELILAIQHLHDNDIVYRDLKPENILLDANGHIALCDFGLSKANLTKNDTTNTFCGTTEYLAPEVLLDESGYTKMVDFWSLGVLVFEMCCGWSPFYADDTQQMYKNIAFGKVKFPQRALSQEGKNFVKGLLNRNPRHRLGAINDAEELKRHPFFADIDWDLLAKKLITPPFKPKLKSETDVSYFDPEFTNALDNSGSLHERAAALARGFAASTPLSPSVQANFQGFTYVDESALEENMRDKYDDEDMNDAHHDNRHDEDDDWDNLDDMDLRRGNRMSGIMRTNTADEHMLGHFED</sequence>
<feature type="compositionally biased region" description="Low complexity" evidence="11">
    <location>
        <begin position="114"/>
        <end position="123"/>
    </location>
</feature>
<feature type="domain" description="C2" evidence="12">
    <location>
        <begin position="300"/>
        <end position="469"/>
    </location>
</feature>
<evidence type="ECO:0000256" key="2">
    <source>
        <dbReference type="ARBA" id="ARBA00022527"/>
    </source>
</evidence>
<keyword evidence="5 10" id="KW-0547">Nucleotide-binding</keyword>
<dbReference type="GO" id="GO:0045943">
    <property type="term" value="P:positive regulation of transcription by RNA polymerase I"/>
    <property type="evidence" value="ECO:0007669"/>
    <property type="project" value="EnsemblFungi"/>
</dbReference>
<feature type="region of interest" description="Disordered" evidence="11">
    <location>
        <begin position="200"/>
        <end position="247"/>
    </location>
</feature>
<dbReference type="GO" id="GO:1901494">
    <property type="term" value="P:regulation of cysteine metabolic process"/>
    <property type="evidence" value="ECO:0007669"/>
    <property type="project" value="EnsemblFungi"/>
</dbReference>
<dbReference type="OMA" id="QWAEYIS"/>
<dbReference type="PANTHER" id="PTHR24351">
    <property type="entry name" value="RIBOSOMAL PROTEIN S6 KINASE"/>
    <property type="match status" value="1"/>
</dbReference>
<dbReference type="GO" id="GO:0000785">
    <property type="term" value="C:chromatin"/>
    <property type="evidence" value="ECO:0007669"/>
    <property type="project" value="EnsemblFungi"/>
</dbReference>
<keyword evidence="3" id="KW-0597">Phosphoprotein</keyword>
<evidence type="ECO:0000256" key="8">
    <source>
        <dbReference type="ARBA" id="ARBA00047899"/>
    </source>
</evidence>
<keyword evidence="16" id="KW-1185">Reference proteome</keyword>
<name>A0A084GB21_PSEDA</name>
<dbReference type="PROSITE" id="PS50004">
    <property type="entry name" value="C2"/>
    <property type="match status" value="1"/>
</dbReference>
<feature type="region of interest" description="Disordered" evidence="11">
    <location>
        <begin position="269"/>
        <end position="317"/>
    </location>
</feature>
<feature type="compositionally biased region" description="Pro residues" evidence="11">
    <location>
        <begin position="229"/>
        <end position="239"/>
    </location>
</feature>
<dbReference type="PROSITE" id="PS50011">
    <property type="entry name" value="PROTEIN_KINASE_DOM"/>
    <property type="match status" value="1"/>
</dbReference>
<feature type="region of interest" description="Disordered" evidence="11">
    <location>
        <begin position="77"/>
        <end position="186"/>
    </location>
</feature>
<dbReference type="SMART" id="SM00239">
    <property type="entry name" value="C2"/>
    <property type="match status" value="1"/>
</dbReference>
<evidence type="ECO:0000256" key="1">
    <source>
        <dbReference type="ARBA" id="ARBA00012513"/>
    </source>
</evidence>
<feature type="region of interest" description="Disordered" evidence="11">
    <location>
        <begin position="1"/>
        <end position="53"/>
    </location>
</feature>
<comment type="caution">
    <text evidence="15">The sequence shown here is derived from an EMBL/GenBank/DDBJ whole genome shotgun (WGS) entry which is preliminary data.</text>
</comment>
<dbReference type="HOGENOM" id="CLU_000288_52_0_1"/>
<comment type="catalytic activity">
    <reaction evidence="8">
        <text>L-threonyl-[protein] + ATP = O-phospho-L-threonyl-[protein] + ADP + H(+)</text>
        <dbReference type="Rhea" id="RHEA:46608"/>
        <dbReference type="Rhea" id="RHEA-COMP:11060"/>
        <dbReference type="Rhea" id="RHEA-COMP:11605"/>
        <dbReference type="ChEBI" id="CHEBI:15378"/>
        <dbReference type="ChEBI" id="CHEBI:30013"/>
        <dbReference type="ChEBI" id="CHEBI:30616"/>
        <dbReference type="ChEBI" id="CHEBI:61977"/>
        <dbReference type="ChEBI" id="CHEBI:456216"/>
        <dbReference type="EC" id="2.7.11.1"/>
    </reaction>
</comment>
<dbReference type="Pfam" id="PF00168">
    <property type="entry name" value="C2"/>
    <property type="match status" value="1"/>
</dbReference>
<dbReference type="SMART" id="SM00220">
    <property type="entry name" value="S_TKc"/>
    <property type="match status" value="1"/>
</dbReference>